<dbReference type="PROSITE" id="PS00624">
    <property type="entry name" value="GMC_OXRED_2"/>
    <property type="match status" value="1"/>
</dbReference>
<evidence type="ECO:0000259" key="5">
    <source>
        <dbReference type="PROSITE" id="PS00624"/>
    </source>
</evidence>
<dbReference type="Pfam" id="PF00732">
    <property type="entry name" value="GMC_oxred_N"/>
    <property type="match status" value="1"/>
</dbReference>
<dbReference type="SUPFAM" id="SSF51905">
    <property type="entry name" value="FAD/NAD(P)-binding domain"/>
    <property type="match status" value="1"/>
</dbReference>
<dbReference type="InterPro" id="IPR007867">
    <property type="entry name" value="GMC_OxRtase_C"/>
</dbReference>
<dbReference type="EMBL" id="JASBNA010000005">
    <property type="protein sequence ID" value="KAK7691576.1"/>
    <property type="molecule type" value="Genomic_DNA"/>
</dbReference>
<protein>
    <recommendedName>
        <fullName evidence="5">Glucose-methanol-choline oxidoreductase N-terminal domain-containing protein</fullName>
    </recommendedName>
</protein>
<dbReference type="InterPro" id="IPR036188">
    <property type="entry name" value="FAD/NAD-bd_sf"/>
</dbReference>
<feature type="binding site" evidence="4">
    <location>
        <position position="251"/>
    </location>
    <ligand>
        <name>FAD</name>
        <dbReference type="ChEBI" id="CHEBI:57692"/>
    </ligand>
</feature>
<sequence length="594" mass="64986">MSPFFHPYPECSPSEVGASTPFNDSDLDKYTYDYIVVGGGSAGSCLASRLSETPGVSVLVVERGQVLDTWSNRVPLISANFFREDSPAALFPAEPLAHANNRVLDIVAGEGLGGTSRINGCLYARGLRGDWNRWNRPGWSYDELIPYFIKSENTLSQQLSSFRGKKGTWINQVMPDMPRKILRKVFESGKALGIPVISDINAPDAPAVASVVVDYTIDQHIHRMSTFSAFLPKQLALARKSHLKICTKTIVTRVAISKAANENRADGVYLQTTSGSTKEYFARARKEVILCSGAIASPQLLLLSGIGPKSYLEQEGINVAFDSPGVGTQLHDHYAVAIGYDCPNSESLTTLIQNPLRIVVELLKYLFLGSGVLAYPFMQFALFIRTALINSNGEVDTSRTAEIDGGNPDNTPDVEIMLCPHHVLNSPKDTPSKTGVFSFLVALIRPHSIGSVRLASKDPRDRAKVQLNYLDHPDDMKTLTTGVRFAERLAEGVRHSGYPLGNIRNPSTSSPAEFDTFLRENIRSAYHFTSTCRMAPLSDPRPGVVDDELRVHGVSGLRVCDTSIFTEPLATHTMAPAVVTAEKLADILKSHHKN</sequence>
<proteinExistence type="inferred from homology"/>
<dbReference type="GO" id="GO:0050660">
    <property type="term" value="F:flavin adenine dinucleotide binding"/>
    <property type="evidence" value="ECO:0007669"/>
    <property type="project" value="InterPro"/>
</dbReference>
<evidence type="ECO:0000256" key="3">
    <source>
        <dbReference type="PIRSR" id="PIRSR000137-1"/>
    </source>
</evidence>
<dbReference type="Pfam" id="PF05199">
    <property type="entry name" value="GMC_oxred_C"/>
    <property type="match status" value="1"/>
</dbReference>
<keyword evidence="4" id="KW-0274">FAD</keyword>
<evidence type="ECO:0000256" key="1">
    <source>
        <dbReference type="ARBA" id="ARBA00001974"/>
    </source>
</evidence>
<comment type="caution">
    <text evidence="6">The sequence shown here is derived from an EMBL/GenBank/DDBJ whole genome shotgun (WGS) entry which is preliminary data.</text>
</comment>
<dbReference type="PANTHER" id="PTHR11552:SF219">
    <property type="entry name" value="GLUCOSE-METHANOL-CHOLINE OXIDOREDUCTASE N-TERMINAL DOMAIN-CONTAINING PROTEIN"/>
    <property type="match status" value="1"/>
</dbReference>
<gene>
    <name evidence="6" type="ORF">QCA50_004975</name>
</gene>
<dbReference type="GO" id="GO:0016614">
    <property type="term" value="F:oxidoreductase activity, acting on CH-OH group of donors"/>
    <property type="evidence" value="ECO:0007669"/>
    <property type="project" value="InterPro"/>
</dbReference>
<keyword evidence="7" id="KW-1185">Reference proteome</keyword>
<dbReference type="Proteomes" id="UP001385951">
    <property type="component" value="Unassembled WGS sequence"/>
</dbReference>
<accession>A0AAW0GPY9</accession>
<comment type="cofactor">
    <cofactor evidence="1 4">
        <name>FAD</name>
        <dbReference type="ChEBI" id="CHEBI:57692"/>
    </cofactor>
</comment>
<dbReference type="PIRSF" id="PIRSF000137">
    <property type="entry name" value="Alcohol_oxidase"/>
    <property type="match status" value="1"/>
</dbReference>
<dbReference type="PANTHER" id="PTHR11552">
    <property type="entry name" value="GLUCOSE-METHANOL-CHOLINE GMC OXIDOREDUCTASE"/>
    <property type="match status" value="1"/>
</dbReference>
<dbReference type="AlphaFoldDB" id="A0AAW0GPY9"/>
<dbReference type="Gene3D" id="3.30.560.10">
    <property type="entry name" value="Glucose Oxidase, domain 3"/>
    <property type="match status" value="1"/>
</dbReference>
<feature type="active site" description="Proton acceptor" evidence="3">
    <location>
        <position position="572"/>
    </location>
</feature>
<dbReference type="InterPro" id="IPR012132">
    <property type="entry name" value="GMC_OxRdtase"/>
</dbReference>
<evidence type="ECO:0000313" key="6">
    <source>
        <dbReference type="EMBL" id="KAK7691576.1"/>
    </source>
</evidence>
<reference evidence="6 7" key="1">
    <citation type="submission" date="2022-09" db="EMBL/GenBank/DDBJ databases">
        <authorList>
            <person name="Palmer J.M."/>
        </authorList>
    </citation>
    <scope>NUCLEOTIDE SEQUENCE [LARGE SCALE GENOMIC DNA]</scope>
    <source>
        <strain evidence="6 7">DSM 7382</strain>
    </source>
</reference>
<comment type="similarity">
    <text evidence="2">Belongs to the GMC oxidoreductase family.</text>
</comment>
<dbReference type="Gene3D" id="3.50.50.60">
    <property type="entry name" value="FAD/NAD(P)-binding domain"/>
    <property type="match status" value="1"/>
</dbReference>
<dbReference type="SUPFAM" id="SSF54373">
    <property type="entry name" value="FAD-linked reductases, C-terminal domain"/>
    <property type="match status" value="1"/>
</dbReference>
<evidence type="ECO:0000256" key="2">
    <source>
        <dbReference type="ARBA" id="ARBA00010790"/>
    </source>
</evidence>
<organism evidence="6 7">
    <name type="scientific">Cerrena zonata</name>
    <dbReference type="NCBI Taxonomy" id="2478898"/>
    <lineage>
        <taxon>Eukaryota</taxon>
        <taxon>Fungi</taxon>
        <taxon>Dikarya</taxon>
        <taxon>Basidiomycota</taxon>
        <taxon>Agaricomycotina</taxon>
        <taxon>Agaricomycetes</taxon>
        <taxon>Polyporales</taxon>
        <taxon>Cerrenaceae</taxon>
        <taxon>Cerrena</taxon>
    </lineage>
</organism>
<feature type="active site" description="Proton donor" evidence="3">
    <location>
        <position position="527"/>
    </location>
</feature>
<name>A0AAW0GPY9_9APHY</name>
<evidence type="ECO:0000313" key="7">
    <source>
        <dbReference type="Proteomes" id="UP001385951"/>
    </source>
</evidence>
<keyword evidence="4" id="KW-0285">Flavoprotein</keyword>
<evidence type="ECO:0000256" key="4">
    <source>
        <dbReference type="PIRSR" id="PIRSR000137-2"/>
    </source>
</evidence>
<feature type="binding site" evidence="4">
    <location>
        <position position="115"/>
    </location>
    <ligand>
        <name>FAD</name>
        <dbReference type="ChEBI" id="CHEBI:57692"/>
    </ligand>
</feature>
<feature type="domain" description="Glucose-methanol-choline oxidoreductase N-terminal" evidence="5">
    <location>
        <begin position="293"/>
        <end position="307"/>
    </location>
</feature>
<dbReference type="InterPro" id="IPR000172">
    <property type="entry name" value="GMC_OxRdtase_N"/>
</dbReference>